<dbReference type="InterPro" id="IPR049980">
    <property type="entry name" value="LTA4H_cat"/>
</dbReference>
<evidence type="ECO:0000259" key="12">
    <source>
        <dbReference type="SMART" id="SM01263"/>
    </source>
</evidence>
<dbReference type="Gene3D" id="1.10.390.10">
    <property type="entry name" value="Neutral Protease Domain 2"/>
    <property type="match status" value="1"/>
</dbReference>
<evidence type="ECO:0000256" key="1">
    <source>
        <dbReference type="ARBA" id="ARBA00004496"/>
    </source>
</evidence>
<dbReference type="InterPro" id="IPR042097">
    <property type="entry name" value="Aminopeptidase_N-like_N_sf"/>
</dbReference>
<dbReference type="Pfam" id="PF17900">
    <property type="entry name" value="Peptidase_M1_N"/>
    <property type="match status" value="1"/>
</dbReference>
<dbReference type="SUPFAM" id="SSF55486">
    <property type="entry name" value="Metalloproteases ('zincins'), catalytic domain"/>
    <property type="match status" value="1"/>
</dbReference>
<dbReference type="CDD" id="cd09599">
    <property type="entry name" value="M1_LTA4H"/>
    <property type="match status" value="1"/>
</dbReference>
<dbReference type="GO" id="GO:0008270">
    <property type="term" value="F:zinc ion binding"/>
    <property type="evidence" value="ECO:0007669"/>
    <property type="project" value="InterPro"/>
</dbReference>
<comment type="similarity">
    <text evidence="2">Belongs to the peptidase M1 family.</text>
</comment>
<dbReference type="SUPFAM" id="SSF48371">
    <property type="entry name" value="ARM repeat"/>
    <property type="match status" value="1"/>
</dbReference>
<evidence type="ECO:0000313" key="13">
    <source>
        <dbReference type="EMBL" id="GJE92025.1"/>
    </source>
</evidence>
<name>A0A9P3GDY6_9APHY</name>
<dbReference type="InterPro" id="IPR014782">
    <property type="entry name" value="Peptidase_M1_dom"/>
</dbReference>
<keyword evidence="3" id="KW-0963">Cytoplasm</keyword>
<keyword evidence="14" id="KW-1185">Reference proteome</keyword>
<dbReference type="FunFam" id="1.10.390.10:FF:000003">
    <property type="entry name" value="Leukotriene A(4) hydrolase"/>
    <property type="match status" value="1"/>
</dbReference>
<dbReference type="Gene3D" id="1.25.40.320">
    <property type="entry name" value="Peptidase M1, leukotriene A4 hydrolase/aminopeptidase C-terminal domain"/>
    <property type="match status" value="1"/>
</dbReference>
<dbReference type="InterPro" id="IPR045357">
    <property type="entry name" value="Aminopeptidase_N-like_N"/>
</dbReference>
<feature type="binding site" evidence="11">
    <location>
        <position position="305"/>
    </location>
    <ligand>
        <name>Zn(2+)</name>
        <dbReference type="ChEBI" id="CHEBI:29105"/>
        <note>catalytic</note>
    </ligand>
</feature>
<dbReference type="SMART" id="SM01263">
    <property type="entry name" value="Leuk-A4-hydro_C"/>
    <property type="match status" value="1"/>
</dbReference>
<dbReference type="InterPro" id="IPR027268">
    <property type="entry name" value="Peptidase_M4/M1_CTD_sf"/>
</dbReference>
<dbReference type="FunFam" id="2.60.40.1730:FF:000004">
    <property type="entry name" value="Leukotriene A(4) hydrolase"/>
    <property type="match status" value="1"/>
</dbReference>
<dbReference type="Gene3D" id="2.60.40.1730">
    <property type="entry name" value="tricorn interacting facor f3 domain"/>
    <property type="match status" value="1"/>
</dbReference>
<proteinExistence type="inferred from homology"/>
<feature type="active site" description="Proton donor" evidence="9">
    <location>
        <position position="394"/>
    </location>
</feature>
<dbReference type="InterPro" id="IPR015211">
    <property type="entry name" value="Peptidase_M1_C"/>
</dbReference>
<comment type="subcellular location">
    <subcellularLocation>
        <location evidence="1">Cytoplasm</location>
    </subcellularLocation>
</comment>
<dbReference type="PRINTS" id="PR00756">
    <property type="entry name" value="ALADIPTASE"/>
</dbReference>
<dbReference type="GO" id="GO:0004301">
    <property type="term" value="F:epoxide hydrolase activity"/>
    <property type="evidence" value="ECO:0007669"/>
    <property type="project" value="TreeGrafter"/>
</dbReference>
<keyword evidence="4" id="KW-0645">Protease</keyword>
<dbReference type="GO" id="GO:0006508">
    <property type="term" value="P:proteolysis"/>
    <property type="evidence" value="ECO:0007669"/>
    <property type="project" value="UniProtKB-KW"/>
</dbReference>
<feature type="binding site" evidence="10">
    <location>
        <begin position="276"/>
        <end position="281"/>
    </location>
    <ligand>
        <name>a peptide</name>
        <dbReference type="ChEBI" id="CHEBI:60466"/>
    </ligand>
</feature>
<feature type="binding site" evidence="11">
    <location>
        <position position="328"/>
    </location>
    <ligand>
        <name>Zn(2+)</name>
        <dbReference type="ChEBI" id="CHEBI:29105"/>
        <note>catalytic</note>
    </ligand>
</feature>
<evidence type="ECO:0000256" key="2">
    <source>
        <dbReference type="ARBA" id="ARBA00010136"/>
    </source>
</evidence>
<evidence type="ECO:0000313" key="14">
    <source>
        <dbReference type="Proteomes" id="UP000703269"/>
    </source>
</evidence>
<evidence type="ECO:0000256" key="8">
    <source>
        <dbReference type="ARBA" id="ARBA00023049"/>
    </source>
</evidence>
<evidence type="ECO:0000256" key="6">
    <source>
        <dbReference type="ARBA" id="ARBA00022801"/>
    </source>
</evidence>
<evidence type="ECO:0000256" key="5">
    <source>
        <dbReference type="ARBA" id="ARBA00022723"/>
    </source>
</evidence>
<feature type="binding site" evidence="11">
    <location>
        <position position="309"/>
    </location>
    <ligand>
        <name>Zn(2+)</name>
        <dbReference type="ChEBI" id="CHEBI:29105"/>
        <note>catalytic</note>
    </ligand>
</feature>
<dbReference type="PANTHER" id="PTHR45726:SF3">
    <property type="entry name" value="LEUKOTRIENE A-4 HYDROLASE"/>
    <property type="match status" value="1"/>
</dbReference>
<evidence type="ECO:0000256" key="10">
    <source>
        <dbReference type="PIRSR" id="PIRSR634015-2"/>
    </source>
</evidence>
<keyword evidence="7 11" id="KW-0862">Zinc</keyword>
<organism evidence="13 14">
    <name type="scientific">Phanerochaete sordida</name>
    <dbReference type="NCBI Taxonomy" id="48140"/>
    <lineage>
        <taxon>Eukaryota</taxon>
        <taxon>Fungi</taxon>
        <taxon>Dikarya</taxon>
        <taxon>Basidiomycota</taxon>
        <taxon>Agaricomycotina</taxon>
        <taxon>Agaricomycetes</taxon>
        <taxon>Polyporales</taxon>
        <taxon>Phanerochaetaceae</taxon>
        <taxon>Phanerochaete</taxon>
    </lineage>
</organism>
<dbReference type="Proteomes" id="UP000703269">
    <property type="component" value="Unassembled WGS sequence"/>
</dbReference>
<comment type="caution">
    <text evidence="13">The sequence shown here is derived from an EMBL/GenBank/DDBJ whole genome shotgun (WGS) entry which is preliminary data.</text>
</comment>
<dbReference type="PANTHER" id="PTHR45726">
    <property type="entry name" value="LEUKOTRIENE A-4 HYDROLASE"/>
    <property type="match status" value="1"/>
</dbReference>
<feature type="binding site" evidence="10">
    <location>
        <begin position="132"/>
        <end position="134"/>
    </location>
    <ligand>
        <name>a peptide</name>
        <dbReference type="ChEBI" id="CHEBI:60466"/>
    </ligand>
</feature>
<reference evidence="13 14" key="1">
    <citation type="submission" date="2021-08" db="EMBL/GenBank/DDBJ databases">
        <title>Draft Genome Sequence of Phanerochaete sordida strain YK-624.</title>
        <authorList>
            <person name="Mori T."/>
            <person name="Dohra H."/>
            <person name="Suzuki T."/>
            <person name="Kawagishi H."/>
            <person name="Hirai H."/>
        </authorList>
    </citation>
    <scope>NUCLEOTIDE SEQUENCE [LARGE SCALE GENOMIC DNA]</scope>
    <source>
        <strain evidence="13 14">YK-624</strain>
    </source>
</reference>
<evidence type="ECO:0000256" key="7">
    <source>
        <dbReference type="ARBA" id="ARBA00022833"/>
    </source>
</evidence>
<dbReference type="SUPFAM" id="SSF63737">
    <property type="entry name" value="Leukotriene A4 hydrolase N-terminal domain"/>
    <property type="match status" value="1"/>
</dbReference>
<dbReference type="AlphaFoldDB" id="A0A9P3GDY6"/>
<keyword evidence="6" id="KW-0378">Hydrolase</keyword>
<dbReference type="EMBL" id="BPQB01000024">
    <property type="protein sequence ID" value="GJE92025.1"/>
    <property type="molecule type" value="Genomic_DNA"/>
</dbReference>
<keyword evidence="5 11" id="KW-0479">Metal-binding</keyword>
<evidence type="ECO:0000256" key="3">
    <source>
        <dbReference type="ARBA" id="ARBA00022490"/>
    </source>
</evidence>
<feature type="active site" description="Proton acceptor" evidence="9">
    <location>
        <position position="306"/>
    </location>
</feature>
<dbReference type="Pfam" id="PF01433">
    <property type="entry name" value="Peptidase_M1"/>
    <property type="match status" value="1"/>
</dbReference>
<dbReference type="GO" id="GO:0008237">
    <property type="term" value="F:metallopeptidase activity"/>
    <property type="evidence" value="ECO:0007669"/>
    <property type="project" value="UniProtKB-KW"/>
</dbReference>
<dbReference type="InterPro" id="IPR016024">
    <property type="entry name" value="ARM-type_fold"/>
</dbReference>
<dbReference type="Pfam" id="PF09127">
    <property type="entry name" value="Leuk-A4-hydro_C"/>
    <property type="match status" value="1"/>
</dbReference>
<sequence length="636" mass="70943">MSLDPTTQANYTQVASEHIHFEWTLDFAAQNIAGSATHTLAVKEDGVREVVFDTAALDIEKVEVDGQAAKYELGEKHVVMGSALRIPLSSVAKAGSTLKITIFYKTTEGCTALQWLDKDQTQGKKHPYLFSQCQPIYARSLTPCQDTPSIKTTYSAKVASVLPTLLSAVRVSPPATGPAHAGKEIGKDVVVYEYDQPVPIPSYLIAIAAGNVVYRPFPAVAGKTWTSGIWAEPEMIEECYWEFSEDTGRFLAKEEEIVPPYRFKVYDLLVLPPSFPYGGMENACLSFLTPTLLAGDRSLVDVVVHELTHSWFGNGVTHAHATHFWLNEGWTTYMERLLLEKLHGPAERGFSYLMGAKALHDALKLYDAQPRYQRLVIDFTPGEDPDDAYSRVPYDKGANFLLHIERTLGGLDVFLPYVHDYVSTYQGKSITTEQWKDHLYAFFQKTNPEKVKALDTIDWQAWFYGEGTELPVKMEYDTSLAQQAWALAERWDKARSAEIASLDFHEADVKDFSSNQKVVFLEKLQSYAPLPAAHIARLGALYGLAATANAEIRLRFYEVALLDTSAPGARAFAHDALRWAVGADGSRVIKGRMKFCRPVFRAAGAVDRDAAVSTWKEHKTEFHPIAQKLIEKDLGL</sequence>
<dbReference type="GO" id="GO:0005829">
    <property type="term" value="C:cytosol"/>
    <property type="evidence" value="ECO:0007669"/>
    <property type="project" value="TreeGrafter"/>
</dbReference>
<feature type="binding site" evidence="10">
    <location>
        <begin position="592"/>
        <end position="594"/>
    </location>
    <ligand>
        <name>a peptide</name>
        <dbReference type="ChEBI" id="CHEBI:60466"/>
    </ligand>
</feature>
<evidence type="ECO:0000256" key="11">
    <source>
        <dbReference type="PIRSR" id="PIRSR634015-3"/>
    </source>
</evidence>
<dbReference type="Gene3D" id="3.30.2010.30">
    <property type="match status" value="1"/>
</dbReference>
<gene>
    <name evidence="13" type="ORF">PsYK624_081780</name>
</gene>
<comment type="cofactor">
    <cofactor evidence="11">
        <name>Zn(2+)</name>
        <dbReference type="ChEBI" id="CHEBI:29105"/>
    </cofactor>
    <text evidence="11">Binds 1 zinc ion per subunit.</text>
</comment>
<dbReference type="FunFam" id="3.30.2010.30:FF:000001">
    <property type="entry name" value="Leukotriene A(4) hydrolase"/>
    <property type="match status" value="1"/>
</dbReference>
<dbReference type="GO" id="GO:0004177">
    <property type="term" value="F:aminopeptidase activity"/>
    <property type="evidence" value="ECO:0007669"/>
    <property type="project" value="TreeGrafter"/>
</dbReference>
<accession>A0A9P3GDY6</accession>
<evidence type="ECO:0000256" key="9">
    <source>
        <dbReference type="PIRSR" id="PIRSR634015-1"/>
    </source>
</evidence>
<dbReference type="InterPro" id="IPR001930">
    <property type="entry name" value="Peptidase_M1"/>
</dbReference>
<protein>
    <submittedName>
        <fullName evidence="13">Peptidase family M1-domain-containing protein</fullName>
    </submittedName>
</protein>
<evidence type="ECO:0000256" key="4">
    <source>
        <dbReference type="ARBA" id="ARBA00022670"/>
    </source>
</evidence>
<dbReference type="OrthoDB" id="79562at2759"/>
<keyword evidence="8" id="KW-0482">Metalloprotease</keyword>
<dbReference type="InterPro" id="IPR038502">
    <property type="entry name" value="M1_LTA-4_hydro/amino_C_sf"/>
</dbReference>
<dbReference type="InterPro" id="IPR034015">
    <property type="entry name" value="M1_LTA4H"/>
</dbReference>
<feature type="domain" description="Peptidase M1 leukotriene A4 hydrolase/aminopeptidase C-terminal" evidence="12">
    <location>
        <begin position="479"/>
        <end position="634"/>
    </location>
</feature>